<proteinExistence type="predicted"/>
<accession>A0ABD8A802</accession>
<dbReference type="EMBL" id="CP137641">
    <property type="protein sequence ID" value="WOX55643.1"/>
    <property type="molecule type" value="Genomic_DNA"/>
</dbReference>
<reference evidence="1 2" key="1">
    <citation type="submission" date="2023-10" db="EMBL/GenBank/DDBJ databases">
        <title>The complete genome sequence of Methanoculleus palmolei DSM 4273.</title>
        <authorList>
            <person name="Lai S.-J."/>
            <person name="You Y.-T."/>
            <person name="Chen S.-C."/>
        </authorList>
    </citation>
    <scope>NUCLEOTIDE SEQUENCE [LARGE SCALE GENOMIC DNA]</scope>
    <source>
        <strain evidence="1 2">DSM 4273</strain>
    </source>
</reference>
<evidence type="ECO:0000313" key="1">
    <source>
        <dbReference type="EMBL" id="WOX55643.1"/>
    </source>
</evidence>
<gene>
    <name evidence="1" type="ORF">R6Y95_09240</name>
</gene>
<dbReference type="Proteomes" id="UP001626603">
    <property type="component" value="Chromosome"/>
</dbReference>
<evidence type="ECO:0000313" key="2">
    <source>
        <dbReference type="Proteomes" id="UP001626603"/>
    </source>
</evidence>
<name>A0ABD8A802_9EURY</name>
<organism evidence="1 2">
    <name type="scientific">Methanoculleus palmolei</name>
    <dbReference type="NCBI Taxonomy" id="72612"/>
    <lineage>
        <taxon>Archaea</taxon>
        <taxon>Methanobacteriati</taxon>
        <taxon>Methanobacteriota</taxon>
        <taxon>Stenosarchaea group</taxon>
        <taxon>Methanomicrobia</taxon>
        <taxon>Methanomicrobiales</taxon>
        <taxon>Methanomicrobiaceae</taxon>
        <taxon>Methanoculleus</taxon>
    </lineage>
</organism>
<keyword evidence="2" id="KW-1185">Reference proteome</keyword>
<protein>
    <submittedName>
        <fullName evidence="1">Uncharacterized protein</fullName>
    </submittedName>
</protein>
<dbReference type="AlphaFoldDB" id="A0ABD8A802"/>
<sequence>MATLLVHALKGAALAGAETEFVHFYDLDFRECARFFACKMKGGKNRTVLIYTIERSGSACRGEVCGTEQGQRACPASVQRRCPGNPLIERGSSSLLLPV</sequence>